<proteinExistence type="predicted"/>
<dbReference type="EMBL" id="CT868529">
    <property type="protein sequence ID" value="CAK85012.1"/>
    <property type="molecule type" value="Genomic_DNA"/>
</dbReference>
<gene>
    <name evidence="1" type="ORF">GSPATT00019194001</name>
</gene>
<dbReference type="AlphaFoldDB" id="A0DPP5"/>
<dbReference type="RefSeq" id="XP_001452409.1">
    <property type="nucleotide sequence ID" value="XM_001452372.1"/>
</dbReference>
<protein>
    <submittedName>
        <fullName evidence="1">Uncharacterized protein</fullName>
    </submittedName>
</protein>
<evidence type="ECO:0000313" key="2">
    <source>
        <dbReference type="Proteomes" id="UP000000600"/>
    </source>
</evidence>
<dbReference type="InParanoid" id="A0DPP5"/>
<dbReference type="GeneID" id="5038194"/>
<reference evidence="1 2" key="1">
    <citation type="journal article" date="2006" name="Nature">
        <title>Global trends of whole-genome duplications revealed by the ciliate Paramecium tetraurelia.</title>
        <authorList>
            <consortium name="Genoscope"/>
            <person name="Aury J.-M."/>
            <person name="Jaillon O."/>
            <person name="Duret L."/>
            <person name="Noel B."/>
            <person name="Jubin C."/>
            <person name="Porcel B.M."/>
            <person name="Segurens B."/>
            <person name="Daubin V."/>
            <person name="Anthouard V."/>
            <person name="Aiach N."/>
            <person name="Arnaiz O."/>
            <person name="Billaut A."/>
            <person name="Beisson J."/>
            <person name="Blanc I."/>
            <person name="Bouhouche K."/>
            <person name="Camara F."/>
            <person name="Duharcourt S."/>
            <person name="Guigo R."/>
            <person name="Gogendeau D."/>
            <person name="Katinka M."/>
            <person name="Keller A.-M."/>
            <person name="Kissmehl R."/>
            <person name="Klotz C."/>
            <person name="Koll F."/>
            <person name="Le Moue A."/>
            <person name="Lepere C."/>
            <person name="Malinsky S."/>
            <person name="Nowacki M."/>
            <person name="Nowak J.K."/>
            <person name="Plattner H."/>
            <person name="Poulain J."/>
            <person name="Ruiz F."/>
            <person name="Serrano V."/>
            <person name="Zagulski M."/>
            <person name="Dessen P."/>
            <person name="Betermier M."/>
            <person name="Weissenbach J."/>
            <person name="Scarpelli C."/>
            <person name="Schachter V."/>
            <person name="Sperling L."/>
            <person name="Meyer E."/>
            <person name="Cohen J."/>
            <person name="Wincker P."/>
        </authorList>
    </citation>
    <scope>NUCLEOTIDE SEQUENCE [LARGE SCALE GENOMIC DNA]</scope>
    <source>
        <strain evidence="1 2">Stock d4-2</strain>
    </source>
</reference>
<accession>A0DPP5</accession>
<dbReference type="HOGENOM" id="CLU_1921178_0_0_1"/>
<evidence type="ECO:0000313" key="1">
    <source>
        <dbReference type="EMBL" id="CAK85012.1"/>
    </source>
</evidence>
<sequence length="132" mass="14998">MQLFSQSIEVFGHAILTLLTNVIPTTFQKIIWTICTSHLCSCQIPPRIVGSTIYKVPFIPIKGALQTLNILETKWALIIGTINQSRLIKGAIIKMPLCSSELYLEENQHINYLLCMEKKMTIGNKTIKFNYL</sequence>
<keyword evidence="2" id="KW-1185">Reference proteome</keyword>
<dbReference type="Proteomes" id="UP000000600">
    <property type="component" value="Unassembled WGS sequence"/>
</dbReference>
<dbReference type="KEGG" id="ptm:GSPATT00019194001"/>
<name>A0DPP5_PARTE</name>
<organism evidence="1 2">
    <name type="scientific">Paramecium tetraurelia</name>
    <dbReference type="NCBI Taxonomy" id="5888"/>
    <lineage>
        <taxon>Eukaryota</taxon>
        <taxon>Sar</taxon>
        <taxon>Alveolata</taxon>
        <taxon>Ciliophora</taxon>
        <taxon>Intramacronucleata</taxon>
        <taxon>Oligohymenophorea</taxon>
        <taxon>Peniculida</taxon>
        <taxon>Parameciidae</taxon>
        <taxon>Paramecium</taxon>
    </lineage>
</organism>